<sequence length="32" mass="3507">MHAHATTPTPYLKMRTSQLNQATQTCAMTANS</sequence>
<organism evidence="1">
    <name type="scientific">Anguilla anguilla</name>
    <name type="common">European freshwater eel</name>
    <name type="synonym">Muraena anguilla</name>
    <dbReference type="NCBI Taxonomy" id="7936"/>
    <lineage>
        <taxon>Eukaryota</taxon>
        <taxon>Metazoa</taxon>
        <taxon>Chordata</taxon>
        <taxon>Craniata</taxon>
        <taxon>Vertebrata</taxon>
        <taxon>Euteleostomi</taxon>
        <taxon>Actinopterygii</taxon>
        <taxon>Neopterygii</taxon>
        <taxon>Teleostei</taxon>
        <taxon>Anguilliformes</taxon>
        <taxon>Anguillidae</taxon>
        <taxon>Anguilla</taxon>
    </lineage>
</organism>
<evidence type="ECO:0000313" key="1">
    <source>
        <dbReference type="EMBL" id="JAH72183.1"/>
    </source>
</evidence>
<accession>A0A0E9V4J3</accession>
<name>A0A0E9V4J3_ANGAN</name>
<protein>
    <submittedName>
        <fullName evidence="1">Uncharacterized protein</fullName>
    </submittedName>
</protein>
<proteinExistence type="predicted"/>
<dbReference type="AlphaFoldDB" id="A0A0E9V4J3"/>
<reference evidence="1" key="2">
    <citation type="journal article" date="2015" name="Fish Shellfish Immunol.">
        <title>Early steps in the European eel (Anguilla anguilla)-Vibrio vulnificus interaction in the gills: Role of the RtxA13 toxin.</title>
        <authorList>
            <person name="Callol A."/>
            <person name="Pajuelo D."/>
            <person name="Ebbesson L."/>
            <person name="Teles M."/>
            <person name="MacKenzie S."/>
            <person name="Amaro C."/>
        </authorList>
    </citation>
    <scope>NUCLEOTIDE SEQUENCE</scope>
</reference>
<reference evidence="1" key="1">
    <citation type="submission" date="2014-11" db="EMBL/GenBank/DDBJ databases">
        <authorList>
            <person name="Amaro Gonzalez C."/>
        </authorList>
    </citation>
    <scope>NUCLEOTIDE SEQUENCE</scope>
</reference>
<dbReference type="EMBL" id="GBXM01036394">
    <property type="protein sequence ID" value="JAH72183.1"/>
    <property type="molecule type" value="Transcribed_RNA"/>
</dbReference>